<sequence>MRKKTIAAIMTHAEAEYPRECCGVVAQKSRVEKYFPCRNLATEPTEHFHLSPEDYAAAEDWGTVTAIVHSHPDATTQPSELDKAQCDVTALPWHIVSWPEGDLRTIMPRGEIPLLERPFVLGVYDCWGLVMSYYRQTYNIELADYRVDYPWWEDQYLDNFYQDQWYECGFREFTGAPQPGDVVIMQVQSNKWNHAGILLEGNMLLHHLYGHLSQRVPYGGYWMERTMKILRHNSLC</sequence>
<dbReference type="SUPFAM" id="SSF102712">
    <property type="entry name" value="JAB1/MPN domain"/>
    <property type="match status" value="1"/>
</dbReference>
<dbReference type="GO" id="GO:0008235">
    <property type="term" value="F:metalloexopeptidase activity"/>
    <property type="evidence" value="ECO:0007669"/>
    <property type="project" value="TreeGrafter"/>
</dbReference>
<dbReference type="InterPro" id="IPR038765">
    <property type="entry name" value="Papain-like_cys_pep_sf"/>
</dbReference>
<dbReference type="AlphaFoldDB" id="A0A427V8Y8"/>
<evidence type="ECO:0000313" key="11">
    <source>
        <dbReference type="Proteomes" id="UP000275331"/>
    </source>
</evidence>
<dbReference type="GO" id="GO:0008270">
    <property type="term" value="F:zinc ion binding"/>
    <property type="evidence" value="ECO:0007669"/>
    <property type="project" value="TreeGrafter"/>
</dbReference>
<keyword evidence="5" id="KW-0788">Thiol protease</keyword>
<dbReference type="GO" id="GO:0008234">
    <property type="term" value="F:cysteine-type peptidase activity"/>
    <property type="evidence" value="ECO:0007669"/>
    <property type="project" value="UniProtKB-KW"/>
</dbReference>
<dbReference type="Gene3D" id="3.90.1720.10">
    <property type="entry name" value="endopeptidase domain like (from Nostoc punctiforme)"/>
    <property type="match status" value="1"/>
</dbReference>
<dbReference type="Pfam" id="PF00877">
    <property type="entry name" value="NLPC_P60"/>
    <property type="match status" value="1"/>
</dbReference>
<dbReference type="Proteomes" id="UP000275331">
    <property type="component" value="Unassembled WGS sequence"/>
</dbReference>
<dbReference type="InterPro" id="IPR037518">
    <property type="entry name" value="MPN"/>
</dbReference>
<dbReference type="OrthoDB" id="1494599at2"/>
<evidence type="ECO:0000256" key="1">
    <source>
        <dbReference type="ARBA" id="ARBA00007074"/>
    </source>
</evidence>
<evidence type="ECO:0000259" key="9">
    <source>
        <dbReference type="PROSITE" id="PS51935"/>
    </source>
</evidence>
<evidence type="ECO:0000256" key="4">
    <source>
        <dbReference type="ARBA" id="ARBA00022801"/>
    </source>
</evidence>
<comment type="similarity">
    <text evidence="1">Belongs to the peptidase C40 family.</text>
</comment>
<feature type="domain" description="MPN" evidence="8">
    <location>
        <begin position="1"/>
        <end position="120"/>
    </location>
</feature>
<gene>
    <name evidence="10" type="ORF">EGT71_01395</name>
</gene>
<dbReference type="SUPFAM" id="SSF54001">
    <property type="entry name" value="Cysteine proteinases"/>
    <property type="match status" value="1"/>
</dbReference>
<feature type="domain" description="NlpC/P60" evidence="9">
    <location>
        <begin position="96"/>
        <end position="233"/>
    </location>
</feature>
<dbReference type="PROSITE" id="PS51935">
    <property type="entry name" value="NLPC_P60"/>
    <property type="match status" value="1"/>
</dbReference>
<dbReference type="Gene3D" id="3.40.140.10">
    <property type="entry name" value="Cytidine Deaminase, domain 2"/>
    <property type="match status" value="1"/>
</dbReference>
<dbReference type="InterPro" id="IPR051929">
    <property type="entry name" value="VirAsm_ModProt"/>
</dbReference>
<dbReference type="PANTHER" id="PTHR34858">
    <property type="entry name" value="CYSO-CYSTEINE PEPTIDASE"/>
    <property type="match status" value="1"/>
</dbReference>
<protein>
    <submittedName>
        <fullName evidence="10">Peptidase P60</fullName>
    </submittedName>
</protein>
<organism evidence="10 11">
    <name type="scientific">Atlantibacter subterraneus</name>
    <dbReference type="NCBI Taxonomy" id="255519"/>
    <lineage>
        <taxon>Bacteria</taxon>
        <taxon>Pseudomonadati</taxon>
        <taxon>Pseudomonadota</taxon>
        <taxon>Gammaproteobacteria</taxon>
        <taxon>Enterobacterales</taxon>
        <taxon>Enterobacteriaceae</taxon>
        <taxon>Atlantibacter</taxon>
    </lineage>
</organism>
<evidence type="ECO:0000259" key="8">
    <source>
        <dbReference type="PROSITE" id="PS50249"/>
    </source>
</evidence>
<keyword evidence="4" id="KW-0378">Hydrolase</keyword>
<dbReference type="RefSeq" id="WP_125292250.1">
    <property type="nucleotide sequence ID" value="NZ_RHWZ01000002.1"/>
</dbReference>
<evidence type="ECO:0000256" key="3">
    <source>
        <dbReference type="ARBA" id="ARBA00022723"/>
    </source>
</evidence>
<keyword evidence="7" id="KW-0482">Metalloprotease</keyword>
<reference evidence="10 11" key="1">
    <citation type="submission" date="2018-10" db="EMBL/GenBank/DDBJ databases">
        <title>Transmission dynamics of multidrug resistant bacteria on intensive care unit surfaces.</title>
        <authorList>
            <person name="D'Souza A.W."/>
            <person name="Potter R.F."/>
            <person name="Wallace M."/>
            <person name="Shupe A."/>
            <person name="Patel S."/>
            <person name="Sun S."/>
            <person name="Gul D."/>
            <person name="Kwon J.H."/>
            <person name="Andleeb S."/>
            <person name="Burnham C.-A.D."/>
            <person name="Dantas G."/>
        </authorList>
    </citation>
    <scope>NUCLEOTIDE SEQUENCE [LARGE SCALE GENOMIC DNA]</scope>
    <source>
        <strain evidence="10 11">AS_373</strain>
    </source>
</reference>
<dbReference type="CDD" id="cd08073">
    <property type="entry name" value="MPN_NLPC_P60"/>
    <property type="match status" value="1"/>
</dbReference>
<dbReference type="Pfam" id="PF14464">
    <property type="entry name" value="Prok-JAB"/>
    <property type="match status" value="1"/>
</dbReference>
<dbReference type="GO" id="GO:0006508">
    <property type="term" value="P:proteolysis"/>
    <property type="evidence" value="ECO:0007669"/>
    <property type="project" value="UniProtKB-KW"/>
</dbReference>
<accession>A0A427V8Y8</accession>
<dbReference type="InterPro" id="IPR028090">
    <property type="entry name" value="JAB_dom_prok"/>
</dbReference>
<dbReference type="EMBL" id="RHXB01000001">
    <property type="protein sequence ID" value="RSE29202.1"/>
    <property type="molecule type" value="Genomic_DNA"/>
</dbReference>
<keyword evidence="6" id="KW-0862">Zinc</keyword>
<dbReference type="PROSITE" id="PS50249">
    <property type="entry name" value="MPN"/>
    <property type="match status" value="1"/>
</dbReference>
<dbReference type="PANTHER" id="PTHR34858:SF1">
    <property type="entry name" value="CYSO-CYSTEINE PEPTIDASE"/>
    <property type="match status" value="1"/>
</dbReference>
<keyword evidence="2" id="KW-0645">Protease</keyword>
<dbReference type="SMART" id="SM00232">
    <property type="entry name" value="JAB_MPN"/>
    <property type="match status" value="1"/>
</dbReference>
<evidence type="ECO:0000313" key="10">
    <source>
        <dbReference type="EMBL" id="RSE29202.1"/>
    </source>
</evidence>
<keyword evidence="3" id="KW-0479">Metal-binding</keyword>
<dbReference type="InterPro" id="IPR000555">
    <property type="entry name" value="JAMM/MPN+_dom"/>
</dbReference>
<evidence type="ECO:0000256" key="5">
    <source>
        <dbReference type="ARBA" id="ARBA00022807"/>
    </source>
</evidence>
<dbReference type="InterPro" id="IPR000064">
    <property type="entry name" value="NLP_P60_dom"/>
</dbReference>
<comment type="caution">
    <text evidence="10">The sequence shown here is derived from an EMBL/GenBank/DDBJ whole genome shotgun (WGS) entry which is preliminary data.</text>
</comment>
<proteinExistence type="inferred from homology"/>
<evidence type="ECO:0000256" key="7">
    <source>
        <dbReference type="ARBA" id="ARBA00023049"/>
    </source>
</evidence>
<evidence type="ECO:0000256" key="6">
    <source>
        <dbReference type="ARBA" id="ARBA00022833"/>
    </source>
</evidence>
<name>A0A427V8Y8_9ENTR</name>
<evidence type="ECO:0000256" key="2">
    <source>
        <dbReference type="ARBA" id="ARBA00022670"/>
    </source>
</evidence>